<protein>
    <submittedName>
        <fullName evidence="9">Undecaprenyl/decaprenyl-phosphate alpha-N-acetylglucosaminyl 1-phosphate transferase</fullName>
    </submittedName>
</protein>
<feature type="transmembrane region" description="Helical" evidence="8">
    <location>
        <begin position="204"/>
        <end position="223"/>
    </location>
</feature>
<evidence type="ECO:0000256" key="7">
    <source>
        <dbReference type="PIRSR" id="PIRSR600715-1"/>
    </source>
</evidence>
<evidence type="ECO:0000256" key="4">
    <source>
        <dbReference type="ARBA" id="ARBA00022692"/>
    </source>
</evidence>
<comment type="caution">
    <text evidence="9">The sequence shown here is derived from an EMBL/GenBank/DDBJ whole genome shotgun (WGS) entry which is preliminary data.</text>
</comment>
<comment type="cofactor">
    <cofactor evidence="7">
        <name>Mg(2+)</name>
        <dbReference type="ChEBI" id="CHEBI:18420"/>
    </cofactor>
</comment>
<keyword evidence="6 8" id="KW-0472">Membrane</keyword>
<feature type="transmembrane region" description="Helical" evidence="8">
    <location>
        <begin position="316"/>
        <end position="337"/>
    </location>
</feature>
<dbReference type="RefSeq" id="WP_134435563.1">
    <property type="nucleotide sequence ID" value="NZ_SOML01000002.1"/>
</dbReference>
<dbReference type="GO" id="GO:0071555">
    <property type="term" value="P:cell wall organization"/>
    <property type="evidence" value="ECO:0007669"/>
    <property type="project" value="TreeGrafter"/>
</dbReference>
<evidence type="ECO:0000313" key="10">
    <source>
        <dbReference type="Proteomes" id="UP000297861"/>
    </source>
</evidence>
<feature type="transmembrane region" description="Helical" evidence="8">
    <location>
        <begin position="91"/>
        <end position="110"/>
    </location>
</feature>
<dbReference type="GO" id="GO:0016780">
    <property type="term" value="F:phosphotransferase activity, for other substituted phosphate groups"/>
    <property type="evidence" value="ECO:0007669"/>
    <property type="project" value="InterPro"/>
</dbReference>
<dbReference type="GO" id="GO:0044038">
    <property type="term" value="P:cell wall macromolecule biosynthetic process"/>
    <property type="evidence" value="ECO:0007669"/>
    <property type="project" value="TreeGrafter"/>
</dbReference>
<accession>A0A4Y8L6I9</accession>
<evidence type="ECO:0000256" key="6">
    <source>
        <dbReference type="ARBA" id="ARBA00023136"/>
    </source>
</evidence>
<dbReference type="AlphaFoldDB" id="A0A4Y8L6I9"/>
<feature type="binding site" evidence="7">
    <location>
        <position position="172"/>
    </location>
    <ligand>
        <name>Mg(2+)</name>
        <dbReference type="ChEBI" id="CHEBI:18420"/>
    </ligand>
</feature>
<keyword evidence="4 8" id="KW-0812">Transmembrane</keyword>
<keyword evidence="3 9" id="KW-0808">Transferase</keyword>
<gene>
    <name evidence="9" type="ORF">E2605_03870</name>
</gene>
<evidence type="ECO:0000313" key="9">
    <source>
        <dbReference type="EMBL" id="TFD97764.1"/>
    </source>
</evidence>
<keyword evidence="7" id="KW-0479">Metal-binding</keyword>
<dbReference type="EMBL" id="SOML01000002">
    <property type="protein sequence ID" value="TFD97764.1"/>
    <property type="molecule type" value="Genomic_DNA"/>
</dbReference>
<keyword evidence="2" id="KW-1003">Cell membrane</keyword>
<dbReference type="OrthoDB" id="9783652at2"/>
<evidence type="ECO:0000256" key="8">
    <source>
        <dbReference type="SAM" id="Phobius"/>
    </source>
</evidence>
<dbReference type="Pfam" id="PF00953">
    <property type="entry name" value="Glycos_transf_4"/>
    <property type="match status" value="1"/>
</dbReference>
<feature type="transmembrane region" description="Helical" evidence="8">
    <location>
        <begin position="230"/>
        <end position="248"/>
    </location>
</feature>
<dbReference type="CDD" id="cd06853">
    <property type="entry name" value="GT_WecA_like"/>
    <property type="match status" value="1"/>
</dbReference>
<feature type="transmembrane region" description="Helical" evidence="8">
    <location>
        <begin position="53"/>
        <end position="79"/>
    </location>
</feature>
<evidence type="ECO:0000256" key="3">
    <source>
        <dbReference type="ARBA" id="ARBA00022679"/>
    </source>
</evidence>
<dbReference type="PANTHER" id="PTHR22926:SF3">
    <property type="entry name" value="UNDECAPRENYL-PHOSPHATE ALPHA-N-ACETYLGLUCOSAMINYL 1-PHOSPHATE TRANSFERASE"/>
    <property type="match status" value="1"/>
</dbReference>
<reference evidence="9 10" key="1">
    <citation type="submission" date="2019-03" db="EMBL/GenBank/DDBJ databases">
        <title>San Antonio Military Medical Center submission to MRSN (WRAIR), pending publication.</title>
        <authorList>
            <person name="Blyth D.M."/>
            <person name="Mccarthy S.L."/>
            <person name="Schall S.E."/>
            <person name="Stam J.A."/>
            <person name="Ong A.C."/>
            <person name="Mcgann P.T."/>
        </authorList>
    </citation>
    <scope>NUCLEOTIDE SEQUENCE [LARGE SCALE GENOMIC DNA]</scope>
    <source>
        <strain evidence="9 10">MRSN571793</strain>
    </source>
</reference>
<dbReference type="GO" id="GO:0009103">
    <property type="term" value="P:lipopolysaccharide biosynthetic process"/>
    <property type="evidence" value="ECO:0007669"/>
    <property type="project" value="TreeGrafter"/>
</dbReference>
<keyword evidence="5 8" id="KW-1133">Transmembrane helix</keyword>
<evidence type="ECO:0000256" key="5">
    <source>
        <dbReference type="ARBA" id="ARBA00022989"/>
    </source>
</evidence>
<feature type="binding site" evidence="7">
    <location>
        <position position="234"/>
    </location>
    <ligand>
        <name>Mg(2+)</name>
        <dbReference type="ChEBI" id="CHEBI:18420"/>
    </ligand>
</feature>
<dbReference type="Proteomes" id="UP000297861">
    <property type="component" value="Unassembled WGS sequence"/>
</dbReference>
<comment type="subcellular location">
    <subcellularLocation>
        <location evidence="1">Cell membrane</location>
        <topology evidence="1">Multi-pass membrane protein</topology>
    </subcellularLocation>
</comment>
<dbReference type="PANTHER" id="PTHR22926">
    <property type="entry name" value="PHOSPHO-N-ACETYLMURAMOYL-PENTAPEPTIDE-TRANSFERASE"/>
    <property type="match status" value="1"/>
</dbReference>
<dbReference type="STRING" id="1121485.GCA_000426485_03356"/>
<proteinExistence type="predicted"/>
<name>A0A4Y8L6I9_9BACT</name>
<keyword evidence="10" id="KW-1185">Reference proteome</keyword>
<dbReference type="GO" id="GO:0046872">
    <property type="term" value="F:metal ion binding"/>
    <property type="evidence" value="ECO:0007669"/>
    <property type="project" value="UniProtKB-KW"/>
</dbReference>
<keyword evidence="7" id="KW-0460">Magnesium</keyword>
<sequence>MENIKLYNILIIVGACVASVIIEMMVLPRIIYIAKKKRLFDLPDKRKKHSEPIPRLGGISFTPVILLVSLFCLFIRFIFQFWDEELFFYRIPETILLVCGLLVIYLLGAKDDLVGVSFKKKFVIQFIASLCIVGSGVYINNLYGLLGFHEIPGFIGVVLSIGLIMFTTNAINLIDGADGLASGISAVALLIYGIMFSIYGMWTYAGIAFITLGLLAPFFYYNFAHPTRKIFMGDTGSLTLGFLLAFMILRISKYPPAVEIVPGGLILLVLSALFIPLFDAFKVMVVRIAKGKGPFSPDRNHIHHKLIDLGFSKKKAVFLIVMTGALLVVANWILLWYLDCNVLLILDLSVGVLVNVFIYRRIKRKEYRKQRQVEEELLELDS</sequence>
<evidence type="ECO:0000256" key="2">
    <source>
        <dbReference type="ARBA" id="ARBA00022475"/>
    </source>
</evidence>
<evidence type="ECO:0000256" key="1">
    <source>
        <dbReference type="ARBA" id="ARBA00004651"/>
    </source>
</evidence>
<feature type="transmembrane region" description="Helical" evidence="8">
    <location>
        <begin position="343"/>
        <end position="362"/>
    </location>
</feature>
<organism evidence="9 10">
    <name type="scientific">Dysgonomonas capnocytophagoides</name>
    <dbReference type="NCBI Taxonomy" id="45254"/>
    <lineage>
        <taxon>Bacteria</taxon>
        <taxon>Pseudomonadati</taxon>
        <taxon>Bacteroidota</taxon>
        <taxon>Bacteroidia</taxon>
        <taxon>Bacteroidales</taxon>
        <taxon>Dysgonomonadaceae</taxon>
        <taxon>Dysgonomonas</taxon>
    </lineage>
</organism>
<dbReference type="PROSITE" id="PS51257">
    <property type="entry name" value="PROKAR_LIPOPROTEIN"/>
    <property type="match status" value="1"/>
</dbReference>
<feature type="transmembrane region" description="Helical" evidence="8">
    <location>
        <begin position="260"/>
        <end position="281"/>
    </location>
</feature>
<dbReference type="InterPro" id="IPR000715">
    <property type="entry name" value="Glycosyl_transferase_4"/>
</dbReference>
<dbReference type="GO" id="GO:0005886">
    <property type="term" value="C:plasma membrane"/>
    <property type="evidence" value="ECO:0007669"/>
    <property type="project" value="UniProtKB-SubCell"/>
</dbReference>
<feature type="transmembrane region" description="Helical" evidence="8">
    <location>
        <begin position="151"/>
        <end position="173"/>
    </location>
</feature>
<feature type="transmembrane region" description="Helical" evidence="8">
    <location>
        <begin position="122"/>
        <end position="139"/>
    </location>
</feature>
<feature type="transmembrane region" description="Helical" evidence="8">
    <location>
        <begin position="6"/>
        <end position="32"/>
    </location>
</feature>